<name>A0A9P4TAB5_CURKU</name>
<accession>A0A9P4TAB5</accession>
<dbReference type="AlphaFoldDB" id="A0A9P4TAB5"/>
<organism evidence="2 3">
    <name type="scientific">Curvularia kusanoi</name>
    <name type="common">Cochliobolus kusanoi</name>
    <dbReference type="NCBI Taxonomy" id="90978"/>
    <lineage>
        <taxon>Eukaryota</taxon>
        <taxon>Fungi</taxon>
        <taxon>Dikarya</taxon>
        <taxon>Ascomycota</taxon>
        <taxon>Pezizomycotina</taxon>
        <taxon>Dothideomycetes</taxon>
        <taxon>Pleosporomycetidae</taxon>
        <taxon>Pleosporales</taxon>
        <taxon>Pleosporineae</taxon>
        <taxon>Pleosporaceae</taxon>
        <taxon>Curvularia</taxon>
    </lineage>
</organism>
<proteinExistence type="predicted"/>
<comment type="caution">
    <text evidence="2">The sequence shown here is derived from an EMBL/GenBank/DDBJ whole genome shotgun (WGS) entry which is preliminary data.</text>
</comment>
<dbReference type="PANTHER" id="PTHR24148">
    <property type="entry name" value="ANKYRIN REPEAT DOMAIN-CONTAINING PROTEIN 39 HOMOLOG-RELATED"/>
    <property type="match status" value="1"/>
</dbReference>
<keyword evidence="1" id="KW-0812">Transmembrane</keyword>
<dbReference type="OrthoDB" id="2157530at2759"/>
<sequence length="409" mass="46591">MYDVYANAREVAVNLSTQDSPYIDEACAWMTRMAPSFPEKLMDPLVWGRYVRDDTSNSDDEIDMLARGVINDIKSNIRNEKRDPDFLRGFYAVLSAFAAEWWTRAWVVQEFRASQAAVFIIGQCSVKSAVLMAIMIALAQTSLHDLRLPDSSFVGDALKHWSFDDIDYITALGNSIMLLCGTAYGNGGLGEFLYLCRFRKATDARDKVYAYLGLIDSKYEIKPNYESKGPEGVRRMLIEITRQMIIHDENLDILRWVFPKRSTRHRPSWVPDWTELDVYATAFPGYMHKFSSADPQVAFSSHDEVLSVRGAYIGTLDRMEPPSGTQKAFGHDSWKFHVSQDCYVHVASISIRSCKLGDQAWILFGSEGVFLLREENDAFRLIGLASVKDDMGKVWRMEETCGQRRINII</sequence>
<evidence type="ECO:0000313" key="3">
    <source>
        <dbReference type="Proteomes" id="UP000801428"/>
    </source>
</evidence>
<evidence type="ECO:0000256" key="1">
    <source>
        <dbReference type="SAM" id="Phobius"/>
    </source>
</evidence>
<keyword evidence="3" id="KW-1185">Reference proteome</keyword>
<dbReference type="InterPro" id="IPR052895">
    <property type="entry name" value="HetReg/Transcr_Mod"/>
</dbReference>
<gene>
    <name evidence="2" type="ORF">E8E13_003296</name>
</gene>
<keyword evidence="1" id="KW-1133">Transmembrane helix</keyword>
<keyword evidence="1" id="KW-0472">Membrane</keyword>
<evidence type="ECO:0000313" key="2">
    <source>
        <dbReference type="EMBL" id="KAF2998849.1"/>
    </source>
</evidence>
<dbReference type="Proteomes" id="UP000801428">
    <property type="component" value="Unassembled WGS sequence"/>
</dbReference>
<dbReference type="EMBL" id="SWKU01000018">
    <property type="protein sequence ID" value="KAF2998849.1"/>
    <property type="molecule type" value="Genomic_DNA"/>
</dbReference>
<evidence type="ECO:0008006" key="4">
    <source>
        <dbReference type="Google" id="ProtNLM"/>
    </source>
</evidence>
<feature type="transmembrane region" description="Helical" evidence="1">
    <location>
        <begin position="116"/>
        <end position="139"/>
    </location>
</feature>
<protein>
    <recommendedName>
        <fullName evidence="4">Heterokaryon incompatibility domain-containing protein</fullName>
    </recommendedName>
</protein>
<dbReference type="PANTHER" id="PTHR24148:SF73">
    <property type="entry name" value="HET DOMAIN PROTEIN (AFU_ORTHOLOGUE AFUA_8G01020)"/>
    <property type="match status" value="1"/>
</dbReference>
<reference evidence="2" key="1">
    <citation type="submission" date="2019-04" db="EMBL/GenBank/DDBJ databases">
        <title>Sequencing of skin fungus with MAO and IRED activity.</title>
        <authorList>
            <person name="Marsaioli A.J."/>
            <person name="Bonatto J.M.C."/>
            <person name="Reis Junior O."/>
        </authorList>
    </citation>
    <scope>NUCLEOTIDE SEQUENCE</scope>
    <source>
        <strain evidence="2">30M1</strain>
    </source>
</reference>